<reference evidence="3" key="1">
    <citation type="journal article" date="2023" name="Nat. Commun.">
        <title>Diploid and tetraploid genomes of Acorus and the evolution of monocots.</title>
        <authorList>
            <person name="Ma L."/>
            <person name="Liu K.W."/>
            <person name="Li Z."/>
            <person name="Hsiao Y.Y."/>
            <person name="Qi Y."/>
            <person name="Fu T."/>
            <person name="Tang G.D."/>
            <person name="Zhang D."/>
            <person name="Sun W.H."/>
            <person name="Liu D.K."/>
            <person name="Li Y."/>
            <person name="Chen G.Z."/>
            <person name="Liu X.D."/>
            <person name="Liao X.Y."/>
            <person name="Jiang Y.T."/>
            <person name="Yu X."/>
            <person name="Hao Y."/>
            <person name="Huang J."/>
            <person name="Zhao X.W."/>
            <person name="Ke S."/>
            <person name="Chen Y.Y."/>
            <person name="Wu W.L."/>
            <person name="Hsu J.L."/>
            <person name="Lin Y.F."/>
            <person name="Huang M.D."/>
            <person name="Li C.Y."/>
            <person name="Huang L."/>
            <person name="Wang Z.W."/>
            <person name="Zhao X."/>
            <person name="Zhong W.Y."/>
            <person name="Peng D.H."/>
            <person name="Ahmad S."/>
            <person name="Lan S."/>
            <person name="Zhang J.S."/>
            <person name="Tsai W.C."/>
            <person name="Van de Peer Y."/>
            <person name="Liu Z.J."/>
        </authorList>
    </citation>
    <scope>NUCLEOTIDE SEQUENCE</scope>
    <source>
        <strain evidence="3">CP</strain>
    </source>
</reference>
<comment type="caution">
    <text evidence="3">The sequence shown here is derived from an EMBL/GenBank/DDBJ whole genome shotgun (WGS) entry which is preliminary data.</text>
</comment>
<dbReference type="Proteomes" id="UP001180020">
    <property type="component" value="Unassembled WGS sequence"/>
</dbReference>
<protein>
    <submittedName>
        <fullName evidence="3">Protein FAR1-RELATED SEQUENCE 5</fullName>
    </submittedName>
</protein>
<evidence type="ECO:0000256" key="1">
    <source>
        <dbReference type="SAM" id="MobiDB-lite"/>
    </source>
</evidence>
<keyword evidence="4" id="KW-1185">Reference proteome</keyword>
<dbReference type="EMBL" id="JAUJYO010000003">
    <property type="protein sequence ID" value="KAK1320831.1"/>
    <property type="molecule type" value="Genomic_DNA"/>
</dbReference>
<evidence type="ECO:0000313" key="4">
    <source>
        <dbReference type="Proteomes" id="UP001180020"/>
    </source>
</evidence>
<name>A0AAV9F4T8_ACOCL</name>
<gene>
    <name evidence="3" type="primary">FRS5</name>
    <name evidence="3" type="ORF">QJS10_CPA03g01355</name>
</gene>
<dbReference type="PANTHER" id="PTHR46328">
    <property type="entry name" value="FAR-RED IMPAIRED RESPONSIVE (FAR1) FAMILY PROTEIN-RELATED"/>
    <property type="match status" value="1"/>
</dbReference>
<evidence type="ECO:0000313" key="3">
    <source>
        <dbReference type="EMBL" id="KAK1320831.1"/>
    </source>
</evidence>
<accession>A0AAV9F4T8</accession>
<proteinExistence type="predicted"/>
<feature type="region of interest" description="Disordered" evidence="1">
    <location>
        <begin position="213"/>
        <end position="244"/>
    </location>
</feature>
<dbReference type="InterPro" id="IPR004330">
    <property type="entry name" value="FAR1_DNA_bnd_dom"/>
</dbReference>
<organism evidence="3 4">
    <name type="scientific">Acorus calamus</name>
    <name type="common">Sweet flag</name>
    <dbReference type="NCBI Taxonomy" id="4465"/>
    <lineage>
        <taxon>Eukaryota</taxon>
        <taxon>Viridiplantae</taxon>
        <taxon>Streptophyta</taxon>
        <taxon>Embryophyta</taxon>
        <taxon>Tracheophyta</taxon>
        <taxon>Spermatophyta</taxon>
        <taxon>Magnoliopsida</taxon>
        <taxon>Liliopsida</taxon>
        <taxon>Acoraceae</taxon>
        <taxon>Acorus</taxon>
    </lineage>
</organism>
<evidence type="ECO:0000259" key="2">
    <source>
        <dbReference type="Pfam" id="PF03101"/>
    </source>
</evidence>
<feature type="compositionally biased region" description="Polar residues" evidence="1">
    <location>
        <begin position="213"/>
        <end position="238"/>
    </location>
</feature>
<reference evidence="3" key="2">
    <citation type="submission" date="2023-06" db="EMBL/GenBank/DDBJ databases">
        <authorList>
            <person name="Ma L."/>
            <person name="Liu K.-W."/>
            <person name="Li Z."/>
            <person name="Hsiao Y.-Y."/>
            <person name="Qi Y."/>
            <person name="Fu T."/>
            <person name="Tang G."/>
            <person name="Zhang D."/>
            <person name="Sun W.-H."/>
            <person name="Liu D.-K."/>
            <person name="Li Y."/>
            <person name="Chen G.-Z."/>
            <person name="Liu X.-D."/>
            <person name="Liao X.-Y."/>
            <person name="Jiang Y.-T."/>
            <person name="Yu X."/>
            <person name="Hao Y."/>
            <person name="Huang J."/>
            <person name="Zhao X.-W."/>
            <person name="Ke S."/>
            <person name="Chen Y.-Y."/>
            <person name="Wu W.-L."/>
            <person name="Hsu J.-L."/>
            <person name="Lin Y.-F."/>
            <person name="Huang M.-D."/>
            <person name="Li C.-Y."/>
            <person name="Huang L."/>
            <person name="Wang Z.-W."/>
            <person name="Zhao X."/>
            <person name="Zhong W.-Y."/>
            <person name="Peng D.-H."/>
            <person name="Ahmad S."/>
            <person name="Lan S."/>
            <person name="Zhang J.-S."/>
            <person name="Tsai W.-C."/>
            <person name="Van De Peer Y."/>
            <person name="Liu Z.-J."/>
        </authorList>
    </citation>
    <scope>NUCLEOTIDE SEQUENCE</scope>
    <source>
        <strain evidence="3">CP</strain>
        <tissue evidence="3">Leaves</tissue>
    </source>
</reference>
<dbReference type="AlphaFoldDB" id="A0AAV9F4T8"/>
<feature type="domain" description="FAR1" evidence="2">
    <location>
        <begin position="84"/>
        <end position="184"/>
    </location>
</feature>
<dbReference type="Pfam" id="PF03101">
    <property type="entry name" value="FAR1"/>
    <property type="match status" value="1"/>
</dbReference>
<sequence>MDLFESSIHDGNLEFGEVETEASDEDLNEVADHDLALNPVSHVDGSDGTIIEVSHDEDIVKNDVLVGEPYLGMEFDSVDAAKIHYKTYALSLGFSICLGTKYNAKRKGGMVTGRTFMCSKGTIRPIRRYGRGVSSDNIMRSNMTPNVVVPTTRPHCKAHLRVRMKEGGKWIVTGFVKEHNHELQVNNENPLSPVPERLVKTDFVHEVSAQQPQIVSHVTPRSSGSRNTSFTDSSNYSVKASKESFGNDVTAEKEVTAIKERIAKVRGMKETTTSTSQVTTNASEDFTTLDPTKMSTEGRKRTRPTRGYYMLRSEAHKITDPNTRAPARELWLAASLDTKGVMVIIPLSVCNANETAKQMRKCVASIVIAPISLTRQYSLRLINAAVVDGHPNEA</sequence>